<comment type="similarity">
    <text evidence="2">Belongs to the LemA family.</text>
</comment>
<dbReference type="KEGG" id="pacr:FXN63_19665"/>
<dbReference type="AlphaFoldDB" id="A0A5C0B3I1"/>
<dbReference type="SUPFAM" id="SSF140478">
    <property type="entry name" value="LemA-like"/>
    <property type="match status" value="1"/>
</dbReference>
<accession>A0A5C0B3I1</accession>
<dbReference type="EMBL" id="CP043046">
    <property type="protein sequence ID" value="QEI09449.1"/>
    <property type="molecule type" value="Genomic_DNA"/>
</dbReference>
<keyword evidence="3" id="KW-0812">Transmembrane</keyword>
<proteinExistence type="inferred from homology"/>
<dbReference type="InterPro" id="IPR007156">
    <property type="entry name" value="MamQ_LemA"/>
</dbReference>
<evidence type="ECO:0000256" key="2">
    <source>
        <dbReference type="ARBA" id="ARBA00008854"/>
    </source>
</evidence>
<name>A0A5C0B3I1_9BURK</name>
<dbReference type="PANTHER" id="PTHR34478:SF2">
    <property type="entry name" value="MEMBRANE PROTEIN"/>
    <property type="match status" value="1"/>
</dbReference>
<evidence type="ECO:0000313" key="7">
    <source>
        <dbReference type="Proteomes" id="UP000325161"/>
    </source>
</evidence>
<evidence type="ECO:0000256" key="5">
    <source>
        <dbReference type="ARBA" id="ARBA00023136"/>
    </source>
</evidence>
<dbReference type="PANTHER" id="PTHR34478">
    <property type="entry name" value="PROTEIN LEMA"/>
    <property type="match status" value="1"/>
</dbReference>
<evidence type="ECO:0000256" key="4">
    <source>
        <dbReference type="ARBA" id="ARBA00022989"/>
    </source>
</evidence>
<protein>
    <submittedName>
        <fullName evidence="6">LemA family protein</fullName>
    </submittedName>
</protein>
<evidence type="ECO:0000313" key="6">
    <source>
        <dbReference type="EMBL" id="QEI09449.1"/>
    </source>
</evidence>
<dbReference type="GO" id="GO:0016020">
    <property type="term" value="C:membrane"/>
    <property type="evidence" value="ECO:0007669"/>
    <property type="project" value="UniProtKB-SubCell"/>
</dbReference>
<dbReference type="Proteomes" id="UP000325161">
    <property type="component" value="Chromosome"/>
</dbReference>
<reference evidence="6 7" key="1">
    <citation type="submission" date="2019-08" db="EMBL/GenBank/DDBJ databases">
        <title>Amphibian skin-associated Pigmentiphaga: genome sequence and occurrence across geography and hosts.</title>
        <authorList>
            <person name="Bletz M.C."/>
            <person name="Bunk B."/>
            <person name="Sproeer C."/>
            <person name="Biwer P."/>
            <person name="Reiter S."/>
            <person name="Rabemananjara F.C.E."/>
            <person name="Schulz S."/>
            <person name="Overmann J."/>
            <person name="Vences M."/>
        </authorList>
    </citation>
    <scope>NUCLEOTIDE SEQUENCE [LARGE SCALE GENOMIC DNA]</scope>
    <source>
        <strain evidence="6 7">Mada1488</strain>
    </source>
</reference>
<keyword evidence="4" id="KW-1133">Transmembrane helix</keyword>
<keyword evidence="5" id="KW-0472">Membrane</keyword>
<comment type="subcellular location">
    <subcellularLocation>
        <location evidence="1">Membrane</location>
        <topology evidence="1">Single-pass membrane protein</topology>
    </subcellularLocation>
</comment>
<dbReference type="InterPro" id="IPR023353">
    <property type="entry name" value="LemA-like_dom_sf"/>
</dbReference>
<evidence type="ECO:0000256" key="1">
    <source>
        <dbReference type="ARBA" id="ARBA00004167"/>
    </source>
</evidence>
<dbReference type="Gene3D" id="1.20.1440.20">
    <property type="entry name" value="LemA-like domain"/>
    <property type="match status" value="1"/>
</dbReference>
<sequence>MSAWIAIAVVAVVLVYAIKIYNQLVRNRNMTKEGWSGIDVQLRRRYDLIPNLLETVKGYASHEKGVFEEVTKLRAAGMNAGSITDQVQAEKALTGALGRLFAVAEAYPDLKADANFRSLQEELSEIEDHLQMARRYYNGTARELNILVESFPSVLVAKSFGFKTEPYYEIGDPAAAAVPKVAF</sequence>
<keyword evidence="7" id="KW-1185">Reference proteome</keyword>
<dbReference type="OrthoDB" id="9804152at2"/>
<organism evidence="6 7">
    <name type="scientific">Pigmentiphaga aceris</name>
    <dbReference type="NCBI Taxonomy" id="1940612"/>
    <lineage>
        <taxon>Bacteria</taxon>
        <taxon>Pseudomonadati</taxon>
        <taxon>Pseudomonadota</taxon>
        <taxon>Betaproteobacteria</taxon>
        <taxon>Burkholderiales</taxon>
        <taxon>Alcaligenaceae</taxon>
        <taxon>Pigmentiphaga</taxon>
    </lineage>
</organism>
<gene>
    <name evidence="6" type="ORF">FXN63_19665</name>
</gene>
<dbReference type="Pfam" id="PF04011">
    <property type="entry name" value="LemA"/>
    <property type="match status" value="1"/>
</dbReference>
<evidence type="ECO:0000256" key="3">
    <source>
        <dbReference type="ARBA" id="ARBA00022692"/>
    </source>
</evidence>